<name>A0AAD8R7U0_LOLMU</name>
<keyword evidence="1" id="KW-1133">Transmembrane helix</keyword>
<accession>A0AAD8R7U0</accession>
<organism evidence="2 3">
    <name type="scientific">Lolium multiflorum</name>
    <name type="common">Italian ryegrass</name>
    <name type="synonym">Lolium perenne subsp. multiflorum</name>
    <dbReference type="NCBI Taxonomy" id="4521"/>
    <lineage>
        <taxon>Eukaryota</taxon>
        <taxon>Viridiplantae</taxon>
        <taxon>Streptophyta</taxon>
        <taxon>Embryophyta</taxon>
        <taxon>Tracheophyta</taxon>
        <taxon>Spermatophyta</taxon>
        <taxon>Magnoliopsida</taxon>
        <taxon>Liliopsida</taxon>
        <taxon>Poales</taxon>
        <taxon>Poaceae</taxon>
        <taxon>BOP clade</taxon>
        <taxon>Pooideae</taxon>
        <taxon>Poodae</taxon>
        <taxon>Poeae</taxon>
        <taxon>Poeae Chloroplast Group 2 (Poeae type)</taxon>
        <taxon>Loliodinae</taxon>
        <taxon>Loliinae</taxon>
        <taxon>Lolium</taxon>
    </lineage>
</organism>
<evidence type="ECO:0000313" key="3">
    <source>
        <dbReference type="Proteomes" id="UP001231189"/>
    </source>
</evidence>
<dbReference type="AlphaFoldDB" id="A0AAD8R7U0"/>
<comment type="caution">
    <text evidence="2">The sequence shown here is derived from an EMBL/GenBank/DDBJ whole genome shotgun (WGS) entry which is preliminary data.</text>
</comment>
<sequence>MRSASSSSTSVLRHRSPFIPTIPCPDCGRLVSRSVSGTAEHDGWVYYKCKKHGHGCNFWHWELEYVGYIVDNCVLLGDSAVDAIGWAEDRREALELIKAENEAMGEGPAARVQRQHDQKMHQVVKNMQALVDAVKKVQLLLMIIACILSLLLAMTVMKKN</sequence>
<dbReference type="EMBL" id="JAUUTY010000006">
    <property type="protein sequence ID" value="KAK1616470.1"/>
    <property type="molecule type" value="Genomic_DNA"/>
</dbReference>
<dbReference type="PANTHER" id="PTHR33680">
    <property type="entry name" value="OS07G0190500 PROTEIN"/>
    <property type="match status" value="1"/>
</dbReference>
<keyword evidence="1" id="KW-0812">Transmembrane</keyword>
<evidence type="ECO:0008006" key="4">
    <source>
        <dbReference type="Google" id="ProtNLM"/>
    </source>
</evidence>
<dbReference type="Proteomes" id="UP001231189">
    <property type="component" value="Unassembled WGS sequence"/>
</dbReference>
<gene>
    <name evidence="2" type="ORF">QYE76_021987</name>
</gene>
<evidence type="ECO:0000313" key="2">
    <source>
        <dbReference type="EMBL" id="KAK1616470.1"/>
    </source>
</evidence>
<proteinExistence type="predicted"/>
<keyword evidence="3" id="KW-1185">Reference proteome</keyword>
<feature type="transmembrane region" description="Helical" evidence="1">
    <location>
        <begin position="137"/>
        <end position="157"/>
    </location>
</feature>
<keyword evidence="1" id="KW-0472">Membrane</keyword>
<reference evidence="2" key="1">
    <citation type="submission" date="2023-07" db="EMBL/GenBank/DDBJ databases">
        <title>A chromosome-level genome assembly of Lolium multiflorum.</title>
        <authorList>
            <person name="Chen Y."/>
            <person name="Copetti D."/>
            <person name="Kolliker R."/>
            <person name="Studer B."/>
        </authorList>
    </citation>
    <scope>NUCLEOTIDE SEQUENCE</scope>
    <source>
        <strain evidence="2">02402/16</strain>
        <tissue evidence="2">Leaf</tissue>
    </source>
</reference>
<protein>
    <recommendedName>
        <fullName evidence="4">Zinc finger GRF-type domain-containing protein</fullName>
    </recommendedName>
</protein>
<dbReference type="PANTHER" id="PTHR33680:SF7">
    <property type="entry name" value="OS02G0474200 PROTEIN"/>
    <property type="match status" value="1"/>
</dbReference>
<evidence type="ECO:0000256" key="1">
    <source>
        <dbReference type="SAM" id="Phobius"/>
    </source>
</evidence>